<name>A0A6M1LWC1_9PROT</name>
<dbReference type="InterPro" id="IPR004629">
    <property type="entry name" value="WecG_TagA_CpsF"/>
</dbReference>
<reference evidence="3 4" key="1">
    <citation type="submission" date="2020-03" db="EMBL/GenBank/DDBJ databases">
        <title>Roseomonas stagni sp. nov., isolated from pond water in Japan.</title>
        <authorList>
            <person name="Furuhata K."/>
            <person name="Miyamoto H."/>
            <person name="Goto K."/>
        </authorList>
    </citation>
    <scope>NUCLEOTIDE SEQUENCE [LARGE SCALE GENOMIC DNA]</scope>
    <source>
        <strain evidence="3 4">PeD5</strain>
    </source>
</reference>
<protein>
    <submittedName>
        <fullName evidence="3">WecB/TagA/CpsF family glycosyltransferase</fullName>
    </submittedName>
</protein>
<accession>A0A6M1LWC1</accession>
<keyword evidence="2" id="KW-0808">Transferase</keyword>
<dbReference type="PANTHER" id="PTHR34136">
    <property type="match status" value="1"/>
</dbReference>
<keyword evidence="4" id="KW-1185">Reference proteome</keyword>
<gene>
    <name evidence="3" type="ORF">G3576_29760</name>
</gene>
<dbReference type="GO" id="GO:0016758">
    <property type="term" value="F:hexosyltransferase activity"/>
    <property type="evidence" value="ECO:0007669"/>
    <property type="project" value="TreeGrafter"/>
</dbReference>
<organism evidence="3 4">
    <name type="scientific">Falsiroseomonas algicola</name>
    <dbReference type="NCBI Taxonomy" id="2716930"/>
    <lineage>
        <taxon>Bacteria</taxon>
        <taxon>Pseudomonadati</taxon>
        <taxon>Pseudomonadota</taxon>
        <taxon>Alphaproteobacteria</taxon>
        <taxon>Acetobacterales</taxon>
        <taxon>Roseomonadaceae</taxon>
        <taxon>Falsiroseomonas</taxon>
    </lineage>
</organism>
<dbReference type="CDD" id="cd06533">
    <property type="entry name" value="Glyco_transf_WecG_TagA"/>
    <property type="match status" value="1"/>
</dbReference>
<evidence type="ECO:0000313" key="3">
    <source>
        <dbReference type="EMBL" id="NGM24213.1"/>
    </source>
</evidence>
<keyword evidence="1" id="KW-0328">Glycosyltransferase</keyword>
<dbReference type="Pfam" id="PF03808">
    <property type="entry name" value="Glyco_tran_WecG"/>
    <property type="match status" value="1"/>
</dbReference>
<dbReference type="PANTHER" id="PTHR34136:SF1">
    <property type="entry name" value="UDP-N-ACETYL-D-MANNOSAMINURONIC ACID TRANSFERASE"/>
    <property type="match status" value="1"/>
</dbReference>
<proteinExistence type="predicted"/>
<dbReference type="NCBIfam" id="TIGR00696">
    <property type="entry name" value="wecG_tagA_cpsF"/>
    <property type="match status" value="1"/>
</dbReference>
<evidence type="ECO:0000256" key="2">
    <source>
        <dbReference type="ARBA" id="ARBA00022679"/>
    </source>
</evidence>
<dbReference type="EMBL" id="JAAIKB010000027">
    <property type="protein sequence ID" value="NGM24213.1"/>
    <property type="molecule type" value="Genomic_DNA"/>
</dbReference>
<sequence length="262" mass="28032">MAAPPCVNILGVEVAAQTLRDATARLLGWARADGRRYVCVADANVITEAQRDPGFRTVLGGAAMVTTDGMPLVWTCRLRGIPAERVYGPDLMLAACAASVPLGLRHVLFGSTERTLEALEAGLRARAPGLVVAARIAPPFRPLTAEEDADLVARINAARPDILWVGLGAPKQERWMADHLGRLEAPVMVGVGAAFDFLSGAKPQAPGWMRRNGLEWCFRLATEPRRLASRYARCIPAFIGLSLCQALGLRRFPTGRGAADGG</sequence>
<dbReference type="Proteomes" id="UP000475385">
    <property type="component" value="Unassembled WGS sequence"/>
</dbReference>
<dbReference type="AlphaFoldDB" id="A0A6M1LWC1"/>
<evidence type="ECO:0000313" key="4">
    <source>
        <dbReference type="Proteomes" id="UP000475385"/>
    </source>
</evidence>
<evidence type="ECO:0000256" key="1">
    <source>
        <dbReference type="ARBA" id="ARBA00022676"/>
    </source>
</evidence>
<comment type="caution">
    <text evidence="3">The sequence shown here is derived from an EMBL/GenBank/DDBJ whole genome shotgun (WGS) entry which is preliminary data.</text>
</comment>